<evidence type="ECO:0000256" key="4">
    <source>
        <dbReference type="ARBA" id="ARBA00022989"/>
    </source>
</evidence>
<dbReference type="GO" id="GO:0016020">
    <property type="term" value="C:membrane"/>
    <property type="evidence" value="ECO:0007669"/>
    <property type="project" value="UniProtKB-SubCell"/>
</dbReference>
<keyword evidence="9" id="KW-1185">Reference proteome</keyword>
<feature type="transmembrane region" description="Helical" evidence="6">
    <location>
        <begin position="97"/>
        <end position="115"/>
    </location>
</feature>
<feature type="transmembrane region" description="Helical" evidence="6">
    <location>
        <begin position="276"/>
        <end position="298"/>
    </location>
</feature>
<evidence type="ECO:0000313" key="9">
    <source>
        <dbReference type="Proteomes" id="UP000640333"/>
    </source>
</evidence>
<feature type="domain" description="EamA" evidence="7">
    <location>
        <begin position="10"/>
        <end position="143"/>
    </location>
</feature>
<feature type="transmembrane region" description="Helical" evidence="6">
    <location>
        <begin position="220"/>
        <end position="244"/>
    </location>
</feature>
<evidence type="ECO:0000256" key="1">
    <source>
        <dbReference type="ARBA" id="ARBA00004141"/>
    </source>
</evidence>
<protein>
    <submittedName>
        <fullName evidence="8">DMT family transporter</fullName>
    </submittedName>
</protein>
<evidence type="ECO:0000259" key="7">
    <source>
        <dbReference type="Pfam" id="PF00892"/>
    </source>
</evidence>
<feature type="transmembrane region" description="Helical" evidence="6">
    <location>
        <begin position="71"/>
        <end position="91"/>
    </location>
</feature>
<dbReference type="RefSeq" id="WP_193954401.1">
    <property type="nucleotide sequence ID" value="NZ_JADEYS010000017.1"/>
</dbReference>
<dbReference type="PANTHER" id="PTHR32322">
    <property type="entry name" value="INNER MEMBRANE TRANSPORTER"/>
    <property type="match status" value="1"/>
</dbReference>
<evidence type="ECO:0000256" key="3">
    <source>
        <dbReference type="ARBA" id="ARBA00022692"/>
    </source>
</evidence>
<feature type="transmembrane region" description="Helical" evidence="6">
    <location>
        <begin position="251"/>
        <end position="270"/>
    </location>
</feature>
<dbReference type="Proteomes" id="UP000640333">
    <property type="component" value="Unassembled WGS sequence"/>
</dbReference>
<accession>A0A8J7FEP6</accession>
<evidence type="ECO:0000256" key="6">
    <source>
        <dbReference type="SAM" id="Phobius"/>
    </source>
</evidence>
<dbReference type="InterPro" id="IPR000620">
    <property type="entry name" value="EamA_dom"/>
</dbReference>
<comment type="similarity">
    <text evidence="2">Belongs to the EamA transporter family.</text>
</comment>
<comment type="subcellular location">
    <subcellularLocation>
        <location evidence="1">Membrane</location>
        <topology evidence="1">Multi-pass membrane protein</topology>
    </subcellularLocation>
</comment>
<evidence type="ECO:0000256" key="5">
    <source>
        <dbReference type="ARBA" id="ARBA00023136"/>
    </source>
</evidence>
<dbReference type="SUPFAM" id="SSF103481">
    <property type="entry name" value="Multidrug resistance efflux transporter EmrE"/>
    <property type="match status" value="2"/>
</dbReference>
<feature type="transmembrane region" description="Helical" evidence="6">
    <location>
        <begin position="7"/>
        <end position="27"/>
    </location>
</feature>
<evidence type="ECO:0000256" key="2">
    <source>
        <dbReference type="ARBA" id="ARBA00007362"/>
    </source>
</evidence>
<dbReference type="EMBL" id="JADEYS010000017">
    <property type="protein sequence ID" value="MBE9398707.1"/>
    <property type="molecule type" value="Genomic_DNA"/>
</dbReference>
<gene>
    <name evidence="8" type="ORF">IOQ59_15720</name>
</gene>
<dbReference type="InterPro" id="IPR050638">
    <property type="entry name" value="AA-Vitamin_Transporters"/>
</dbReference>
<feature type="transmembrane region" description="Helical" evidence="6">
    <location>
        <begin position="127"/>
        <end position="145"/>
    </location>
</feature>
<dbReference type="PANTHER" id="PTHR32322:SF2">
    <property type="entry name" value="EAMA DOMAIN-CONTAINING PROTEIN"/>
    <property type="match status" value="1"/>
</dbReference>
<dbReference type="AlphaFoldDB" id="A0A8J7FEP6"/>
<keyword evidence="4 6" id="KW-1133">Transmembrane helix</keyword>
<dbReference type="Gene3D" id="1.10.3730.20">
    <property type="match status" value="1"/>
</dbReference>
<evidence type="ECO:0000313" key="8">
    <source>
        <dbReference type="EMBL" id="MBE9398707.1"/>
    </source>
</evidence>
<dbReference type="InterPro" id="IPR037185">
    <property type="entry name" value="EmrE-like"/>
</dbReference>
<feature type="transmembrane region" description="Helical" evidence="6">
    <location>
        <begin position="39"/>
        <end position="59"/>
    </location>
</feature>
<reference evidence="8" key="1">
    <citation type="submission" date="2020-10" db="EMBL/GenBank/DDBJ databases">
        <title>Bacterium isolated from coastal waters sediment.</title>
        <authorList>
            <person name="Chen R.-J."/>
            <person name="Lu D.-C."/>
            <person name="Zhu K.-L."/>
            <person name="Du Z.-J."/>
        </authorList>
    </citation>
    <scope>NUCLEOTIDE SEQUENCE</scope>
    <source>
        <strain evidence="8">N1Y112</strain>
    </source>
</reference>
<keyword evidence="3 6" id="KW-0812">Transmembrane</keyword>
<feature type="domain" description="EamA" evidence="7">
    <location>
        <begin position="157"/>
        <end position="293"/>
    </location>
</feature>
<dbReference type="Pfam" id="PF00892">
    <property type="entry name" value="EamA"/>
    <property type="match status" value="2"/>
</dbReference>
<feature type="transmembrane region" description="Helical" evidence="6">
    <location>
        <begin position="191"/>
        <end position="208"/>
    </location>
</feature>
<sequence>MGTRQPLDLFAITSMVIFCIVMASQQVMLKAVAEDIVPVFQIALRSGIAAALIIVLILIQRHRMPLAPENRIPALLIGVLFTLEFLFLGEALNETSAGHATVFLYTSPIFAAIGLHMKIPSERMSRLQWLGILLAFGGIVLAFLGGDSTDALSSAVLWGDFLALLAGAAWGLTTVVVRATGLSALPARQTLLYQLLVAFVLLTLWSYITDQAEVNLTPEVWGSLAFHGIIVSFISYLGWFWLLTKYKASQLGILSFMTPVFGVLLGNWLLGERIEANFIFGSGLIIGGILLVSSHGWLRKRRERAGKPA</sequence>
<comment type="caution">
    <text evidence="8">The sequence shown here is derived from an EMBL/GenBank/DDBJ whole genome shotgun (WGS) entry which is preliminary data.</text>
</comment>
<proteinExistence type="inferred from homology"/>
<name>A0A8J7FEP6_9GAMM</name>
<keyword evidence="5 6" id="KW-0472">Membrane</keyword>
<organism evidence="8 9">
    <name type="scientific">Pontibacterium sinense</name>
    <dbReference type="NCBI Taxonomy" id="2781979"/>
    <lineage>
        <taxon>Bacteria</taxon>
        <taxon>Pseudomonadati</taxon>
        <taxon>Pseudomonadota</taxon>
        <taxon>Gammaproteobacteria</taxon>
        <taxon>Oceanospirillales</taxon>
        <taxon>Oceanospirillaceae</taxon>
        <taxon>Pontibacterium</taxon>
    </lineage>
</organism>
<feature type="transmembrane region" description="Helical" evidence="6">
    <location>
        <begin position="157"/>
        <end position="179"/>
    </location>
</feature>